<evidence type="ECO:0000256" key="1">
    <source>
        <dbReference type="ARBA" id="ARBA00007047"/>
    </source>
</evidence>
<dbReference type="PANTHER" id="PTHR43293:SF3">
    <property type="entry name" value="CHOLESTEROL RING-CLEAVING HYDROLASE IPDB SUBUNIT"/>
    <property type="match status" value="1"/>
</dbReference>
<dbReference type="AlphaFoldDB" id="A0A9W6KVZ2"/>
<evidence type="ECO:0000313" key="3">
    <source>
        <dbReference type="Proteomes" id="UP001143463"/>
    </source>
</evidence>
<organism evidence="2 3">
    <name type="scientific">Pseudonocardia halophobica</name>
    <dbReference type="NCBI Taxonomy" id="29401"/>
    <lineage>
        <taxon>Bacteria</taxon>
        <taxon>Bacillati</taxon>
        <taxon>Actinomycetota</taxon>
        <taxon>Actinomycetes</taxon>
        <taxon>Pseudonocardiales</taxon>
        <taxon>Pseudonocardiaceae</taxon>
        <taxon>Pseudonocardia</taxon>
    </lineage>
</organism>
<sequence>MATISPLADAVDALVHDGAEIALEGLGASVPAAAAHAILRRRPRDLTLVGTAPGPAGDQLVGAGCVRKLVFSRLDPGLHRIRDALVTGWPAPLEIEEHTQAGMAARYVAGASGLPFGTVRDGYTGTDLAAVTHLATVRCPFTGAELTALPALRPDLAVVHAQRADRAGNVQLRGVPGLRKEAVLAARRALVTVEEVVDELEPEHGAVVLPAFTVTRIAVVPAAAPDGDPRADPCDDTVGRSWAGVSGDRARFTSWLEGIRA</sequence>
<dbReference type="EMBL" id="BSFQ01000001">
    <property type="protein sequence ID" value="GLL09107.1"/>
    <property type="molecule type" value="Genomic_DNA"/>
</dbReference>
<dbReference type="PANTHER" id="PTHR43293">
    <property type="entry name" value="ACETATE COA-TRANSFERASE YDIF"/>
    <property type="match status" value="1"/>
</dbReference>
<dbReference type="SUPFAM" id="SSF100950">
    <property type="entry name" value="NagB/RpiA/CoA transferase-like"/>
    <property type="match status" value="1"/>
</dbReference>
<keyword evidence="3" id="KW-1185">Reference proteome</keyword>
<dbReference type="RefSeq" id="WP_037042054.1">
    <property type="nucleotide sequence ID" value="NZ_BAAAUZ010000015.1"/>
</dbReference>
<proteinExistence type="inferred from homology"/>
<dbReference type="Gene3D" id="3.40.1080.10">
    <property type="entry name" value="Glutaconate Coenzyme A-transferase"/>
    <property type="match status" value="1"/>
</dbReference>
<reference evidence="2" key="1">
    <citation type="journal article" date="2014" name="Int. J. Syst. Evol. Microbiol.">
        <title>Complete genome sequence of Corynebacterium casei LMG S-19264T (=DSM 44701T), isolated from a smear-ripened cheese.</title>
        <authorList>
            <consortium name="US DOE Joint Genome Institute (JGI-PGF)"/>
            <person name="Walter F."/>
            <person name="Albersmeier A."/>
            <person name="Kalinowski J."/>
            <person name="Ruckert C."/>
        </authorList>
    </citation>
    <scope>NUCLEOTIDE SEQUENCE</scope>
    <source>
        <strain evidence="2">VKM Ac-1069</strain>
    </source>
</reference>
<dbReference type="InterPro" id="IPR037171">
    <property type="entry name" value="NagB/RpiA_transferase-like"/>
</dbReference>
<reference evidence="2" key="2">
    <citation type="submission" date="2023-01" db="EMBL/GenBank/DDBJ databases">
        <authorList>
            <person name="Sun Q."/>
            <person name="Evtushenko L."/>
        </authorList>
    </citation>
    <scope>NUCLEOTIDE SEQUENCE</scope>
    <source>
        <strain evidence="2">VKM Ac-1069</strain>
    </source>
</reference>
<name>A0A9W6KVZ2_9PSEU</name>
<dbReference type="InterPro" id="IPR004165">
    <property type="entry name" value="CoA_trans_fam_I"/>
</dbReference>
<evidence type="ECO:0000313" key="2">
    <source>
        <dbReference type="EMBL" id="GLL09107.1"/>
    </source>
</evidence>
<dbReference type="Proteomes" id="UP001143463">
    <property type="component" value="Unassembled WGS sequence"/>
</dbReference>
<dbReference type="Pfam" id="PF01144">
    <property type="entry name" value="CoA_trans"/>
    <property type="match status" value="1"/>
</dbReference>
<dbReference type="GO" id="GO:0008410">
    <property type="term" value="F:CoA-transferase activity"/>
    <property type="evidence" value="ECO:0007669"/>
    <property type="project" value="InterPro"/>
</dbReference>
<comment type="caution">
    <text evidence="2">The sequence shown here is derived from an EMBL/GenBank/DDBJ whole genome shotgun (WGS) entry which is preliminary data.</text>
</comment>
<protein>
    <submittedName>
        <fullName evidence="2">3-oxoadipate--succinyl-CoA transferase subunit A</fullName>
    </submittedName>
</protein>
<accession>A0A9W6KVZ2</accession>
<dbReference type="SMART" id="SM00882">
    <property type="entry name" value="CoA_trans"/>
    <property type="match status" value="1"/>
</dbReference>
<gene>
    <name evidence="2" type="primary">gctA</name>
    <name evidence="2" type="ORF">GCM10017577_02470</name>
</gene>
<keyword evidence="2" id="KW-0808">Transferase</keyword>
<comment type="similarity">
    <text evidence="1">Belongs to the 3-oxoacid CoA-transferase subunit B family.</text>
</comment>